<sequence>MGFLDDIKKNVENVLHRPHDQQQAQAEAPVDAAPAEASVDTAPVDAPVDAAPAEAPAAEVPVAEAPEAPVAEAPREVVVESGDTPSGIAAQFGVDLNALIAANADTVPNPDLIYPGQVLRLP</sequence>
<dbReference type="Pfam" id="PF01476">
    <property type="entry name" value="LysM"/>
    <property type="match status" value="1"/>
</dbReference>
<protein>
    <recommendedName>
        <fullName evidence="2">LysM domain-containing protein</fullName>
    </recommendedName>
</protein>
<proteinExistence type="predicted"/>
<evidence type="ECO:0000313" key="3">
    <source>
        <dbReference type="EMBL" id="BCT77236.1"/>
    </source>
</evidence>
<name>A0ABM7PY64_SINCY</name>
<gene>
    <name evidence="3" type="ORF">SCMU_30780</name>
</gene>
<dbReference type="Proteomes" id="UP001319861">
    <property type="component" value="Chromosome"/>
</dbReference>
<feature type="compositionally biased region" description="Basic and acidic residues" evidence="1">
    <location>
        <begin position="1"/>
        <end position="20"/>
    </location>
</feature>
<accession>A0ABM7PY64</accession>
<evidence type="ECO:0000259" key="2">
    <source>
        <dbReference type="PROSITE" id="PS51782"/>
    </source>
</evidence>
<dbReference type="EMBL" id="AP024525">
    <property type="protein sequence ID" value="BCT77236.1"/>
    <property type="molecule type" value="Genomic_DNA"/>
</dbReference>
<dbReference type="InterPro" id="IPR036779">
    <property type="entry name" value="LysM_dom_sf"/>
</dbReference>
<keyword evidence="4" id="KW-1185">Reference proteome</keyword>
<organism evidence="3 4">
    <name type="scientific">Sinomonas cyclohexanicum</name>
    <name type="common">Corynebacterium cyclohexanicum</name>
    <dbReference type="NCBI Taxonomy" id="322009"/>
    <lineage>
        <taxon>Bacteria</taxon>
        <taxon>Bacillati</taxon>
        <taxon>Actinomycetota</taxon>
        <taxon>Actinomycetes</taxon>
        <taxon>Micrococcales</taxon>
        <taxon>Micrococcaceae</taxon>
        <taxon>Sinomonas</taxon>
    </lineage>
</organism>
<dbReference type="PROSITE" id="PS51782">
    <property type="entry name" value="LYSM"/>
    <property type="match status" value="1"/>
</dbReference>
<feature type="compositionally biased region" description="Low complexity" evidence="1">
    <location>
        <begin position="21"/>
        <end position="44"/>
    </location>
</feature>
<feature type="domain" description="LysM" evidence="2">
    <location>
        <begin position="75"/>
        <end position="121"/>
    </location>
</feature>
<dbReference type="SUPFAM" id="SSF54106">
    <property type="entry name" value="LysM domain"/>
    <property type="match status" value="1"/>
</dbReference>
<evidence type="ECO:0000313" key="4">
    <source>
        <dbReference type="Proteomes" id="UP001319861"/>
    </source>
</evidence>
<evidence type="ECO:0000256" key="1">
    <source>
        <dbReference type="SAM" id="MobiDB-lite"/>
    </source>
</evidence>
<dbReference type="SMART" id="SM00257">
    <property type="entry name" value="LysM"/>
    <property type="match status" value="1"/>
</dbReference>
<reference evidence="3 4" key="1">
    <citation type="journal article" date="2021" name="J. Biosci. Bioeng.">
        <title>Identification and characterization of a chc gene cluster responsible for the aromatization pathway of cyclohexanecarboxylate degradation in Sinomonas cyclohexanicum ATCC 51369.</title>
        <authorList>
            <person name="Yamamoto T."/>
            <person name="Hasegawa Y."/>
            <person name="Lau P.C.K."/>
            <person name="Iwaki H."/>
        </authorList>
    </citation>
    <scope>NUCLEOTIDE SEQUENCE [LARGE SCALE GENOMIC DNA]</scope>
    <source>
        <strain evidence="3 4">ATCC 51369</strain>
    </source>
</reference>
<feature type="region of interest" description="Disordered" evidence="1">
    <location>
        <begin position="1"/>
        <end position="44"/>
    </location>
</feature>
<dbReference type="RefSeq" id="WP_229229958.1">
    <property type="nucleotide sequence ID" value="NZ_AP024525.1"/>
</dbReference>
<dbReference type="CDD" id="cd00118">
    <property type="entry name" value="LysM"/>
    <property type="match status" value="1"/>
</dbReference>
<dbReference type="Gene3D" id="3.10.350.10">
    <property type="entry name" value="LysM domain"/>
    <property type="match status" value="1"/>
</dbReference>
<dbReference type="InterPro" id="IPR018392">
    <property type="entry name" value="LysM"/>
</dbReference>